<evidence type="ECO:0000256" key="1">
    <source>
        <dbReference type="ARBA" id="ARBA00009649"/>
    </source>
</evidence>
<sequence length="432" mass="48810">MKQTNTDLTTVLLSIKETKSLSMRVQEVIVDLIVRINQGNSRCGVQNGLSNLAQLMSSYRAKLPAWLDNAYTESHIGLVLQTLVERETRRENIRSISRIQSRVRASSTSSSKSDFSRSQSLQGAVPSSHLEHYSIAIASQKDNLPRNRYADIAPYDRTRVIVETGEDGPGRYLNANWVLERYGHKWWIATQAPLPTTAHTFLSLIMQPIPDPTKNILSPSNSQHDNSAKSHDTTRIRTVVQLTRNLEGDRIKAHSYFPTEVGKSVVIPPEPELSAPALKVTLLHITDHEEAQCLQSTVAISPVKFNSTDQTTRSQEMNGDESEGRYGAEEDQENRVVFQHLMYTAWPDHGVPEVEDRTSLLAFLKLVDRLNRDPSSGDYPPTAELLPPPTSRPRSAYCRGMLRRHWKNWVFHRNILPLAKLRVSSPCRNTDF</sequence>
<keyword evidence="5" id="KW-1185">Reference proteome</keyword>
<dbReference type="AlphaFoldDB" id="A0AAD5W2M1"/>
<feature type="region of interest" description="Disordered" evidence="2">
    <location>
        <begin position="104"/>
        <end position="123"/>
    </location>
</feature>
<feature type="compositionally biased region" description="Low complexity" evidence="2">
    <location>
        <begin position="104"/>
        <end position="120"/>
    </location>
</feature>
<reference evidence="4" key="1">
    <citation type="submission" date="2022-07" db="EMBL/GenBank/DDBJ databases">
        <title>Genome Sequence of Leucocoprinus birnbaumii.</title>
        <authorList>
            <person name="Buettner E."/>
        </authorList>
    </citation>
    <scope>NUCLEOTIDE SEQUENCE</scope>
    <source>
        <strain evidence="4">VT141</strain>
    </source>
</reference>
<dbReference type="GO" id="GO:0004725">
    <property type="term" value="F:protein tyrosine phosphatase activity"/>
    <property type="evidence" value="ECO:0007669"/>
    <property type="project" value="InterPro"/>
</dbReference>
<organism evidence="4 5">
    <name type="scientific">Leucocoprinus birnbaumii</name>
    <dbReference type="NCBI Taxonomy" id="56174"/>
    <lineage>
        <taxon>Eukaryota</taxon>
        <taxon>Fungi</taxon>
        <taxon>Dikarya</taxon>
        <taxon>Basidiomycota</taxon>
        <taxon>Agaricomycotina</taxon>
        <taxon>Agaricomycetes</taxon>
        <taxon>Agaricomycetidae</taxon>
        <taxon>Agaricales</taxon>
        <taxon>Agaricineae</taxon>
        <taxon>Agaricaceae</taxon>
        <taxon>Leucocoprinus</taxon>
    </lineage>
</organism>
<feature type="region of interest" description="Disordered" evidence="2">
    <location>
        <begin position="308"/>
        <end position="329"/>
    </location>
</feature>
<comment type="similarity">
    <text evidence="1">Belongs to the protein-tyrosine phosphatase family. Non-receptor class subfamily.</text>
</comment>
<comment type="caution">
    <text evidence="4">The sequence shown here is derived from an EMBL/GenBank/DDBJ whole genome shotgun (WGS) entry which is preliminary data.</text>
</comment>
<proteinExistence type="inferred from homology"/>
<dbReference type="InterPro" id="IPR029021">
    <property type="entry name" value="Prot-tyrosine_phosphatase-like"/>
</dbReference>
<dbReference type="Pfam" id="PF00102">
    <property type="entry name" value="Y_phosphatase"/>
    <property type="match status" value="2"/>
</dbReference>
<dbReference type="InterPro" id="IPR050348">
    <property type="entry name" value="Protein-Tyr_Phosphatase"/>
</dbReference>
<evidence type="ECO:0000313" key="5">
    <source>
        <dbReference type="Proteomes" id="UP001213000"/>
    </source>
</evidence>
<dbReference type="Gene3D" id="3.90.190.10">
    <property type="entry name" value="Protein tyrosine phosphatase superfamily"/>
    <property type="match status" value="1"/>
</dbReference>
<dbReference type="PANTHER" id="PTHR19134">
    <property type="entry name" value="RECEPTOR-TYPE TYROSINE-PROTEIN PHOSPHATASE"/>
    <property type="match status" value="1"/>
</dbReference>
<protein>
    <recommendedName>
        <fullName evidence="3">Tyrosine-protein phosphatase domain-containing protein</fullName>
    </recommendedName>
</protein>
<name>A0AAD5W2M1_9AGAR</name>
<evidence type="ECO:0000256" key="2">
    <source>
        <dbReference type="SAM" id="MobiDB-lite"/>
    </source>
</evidence>
<accession>A0AAD5W2M1</accession>
<dbReference type="PANTHER" id="PTHR19134:SF449">
    <property type="entry name" value="TYROSINE-PROTEIN PHOSPHATASE 1"/>
    <property type="match status" value="1"/>
</dbReference>
<dbReference type="SUPFAM" id="SSF52799">
    <property type="entry name" value="(Phosphotyrosine protein) phosphatases II"/>
    <property type="match status" value="1"/>
</dbReference>
<gene>
    <name evidence="4" type="ORF">NP233_g1223</name>
</gene>
<dbReference type="Proteomes" id="UP001213000">
    <property type="component" value="Unassembled WGS sequence"/>
</dbReference>
<evidence type="ECO:0000259" key="3">
    <source>
        <dbReference type="PROSITE" id="PS50055"/>
    </source>
</evidence>
<feature type="compositionally biased region" description="Polar residues" evidence="2">
    <location>
        <begin position="308"/>
        <end position="317"/>
    </location>
</feature>
<dbReference type="EMBL" id="JANIEX010000043">
    <property type="protein sequence ID" value="KAJ3575231.1"/>
    <property type="molecule type" value="Genomic_DNA"/>
</dbReference>
<feature type="domain" description="Tyrosine-protein phosphatase" evidence="3">
    <location>
        <begin position="111"/>
        <end position="404"/>
    </location>
</feature>
<dbReference type="InterPro" id="IPR000242">
    <property type="entry name" value="PTP_cat"/>
</dbReference>
<dbReference type="PROSITE" id="PS50055">
    <property type="entry name" value="TYR_PHOSPHATASE_PTP"/>
    <property type="match status" value="1"/>
</dbReference>
<dbReference type="SMART" id="SM00194">
    <property type="entry name" value="PTPc"/>
    <property type="match status" value="1"/>
</dbReference>
<evidence type="ECO:0000313" key="4">
    <source>
        <dbReference type="EMBL" id="KAJ3575231.1"/>
    </source>
</evidence>